<reference evidence="1" key="1">
    <citation type="journal article" date="2021" name="Proc. Natl. Acad. Sci. U.S.A.">
        <title>A Catalog of Tens of Thousands of Viruses from Human Metagenomes Reveals Hidden Associations with Chronic Diseases.</title>
        <authorList>
            <person name="Tisza M.J."/>
            <person name="Buck C.B."/>
        </authorList>
    </citation>
    <scope>NUCLEOTIDE SEQUENCE</scope>
    <source>
        <strain evidence="1">CtyU16</strain>
    </source>
</reference>
<evidence type="ECO:0000313" key="1">
    <source>
        <dbReference type="EMBL" id="DAF64816.1"/>
    </source>
</evidence>
<proteinExistence type="predicted"/>
<protein>
    <submittedName>
        <fullName evidence="1">Uncharacterized protein</fullName>
    </submittedName>
</protein>
<sequence length="35" mass="4081">MCAEQITKALLDAGYKFCNRPGAQALEFKWMFREI</sequence>
<organism evidence="1">
    <name type="scientific">Siphoviridae sp. ctyU16</name>
    <dbReference type="NCBI Taxonomy" id="2827976"/>
    <lineage>
        <taxon>Viruses</taxon>
        <taxon>Duplodnaviria</taxon>
        <taxon>Heunggongvirae</taxon>
        <taxon>Uroviricota</taxon>
        <taxon>Caudoviricetes</taxon>
    </lineage>
</organism>
<accession>A0A8S5TNW4</accession>
<dbReference type="EMBL" id="BK032868">
    <property type="protein sequence ID" value="DAF64816.1"/>
    <property type="molecule type" value="Genomic_DNA"/>
</dbReference>
<name>A0A8S5TNW4_9CAUD</name>